<evidence type="ECO:0000256" key="5">
    <source>
        <dbReference type="ARBA" id="ARBA00022801"/>
    </source>
</evidence>
<organism evidence="10 11">
    <name type="scientific">Thauera phenylacetica B4P</name>
    <dbReference type="NCBI Taxonomy" id="1234382"/>
    <lineage>
        <taxon>Bacteria</taxon>
        <taxon>Pseudomonadati</taxon>
        <taxon>Pseudomonadota</taxon>
        <taxon>Betaproteobacteria</taxon>
        <taxon>Rhodocyclales</taxon>
        <taxon>Zoogloeaceae</taxon>
        <taxon>Thauera</taxon>
    </lineage>
</organism>
<evidence type="ECO:0000256" key="6">
    <source>
        <dbReference type="ARBA" id="ARBA00022833"/>
    </source>
</evidence>
<keyword evidence="3" id="KW-0479">Metal-binding</keyword>
<dbReference type="RefSeq" id="WP_004358948.1">
    <property type="nucleotide sequence ID" value="NZ_AMXF01000029.1"/>
</dbReference>
<dbReference type="Pfam" id="PF05572">
    <property type="entry name" value="Peptidase_M43"/>
    <property type="match status" value="1"/>
</dbReference>
<evidence type="ECO:0000256" key="2">
    <source>
        <dbReference type="ARBA" id="ARBA00022670"/>
    </source>
</evidence>
<gene>
    <name evidence="10" type="ORF">C667_06736</name>
</gene>
<evidence type="ECO:0000256" key="1">
    <source>
        <dbReference type="ARBA" id="ARBA00008721"/>
    </source>
</evidence>
<keyword evidence="6" id="KW-0862">Zinc</keyword>
<dbReference type="Gene3D" id="2.60.40.10">
    <property type="entry name" value="Immunoglobulins"/>
    <property type="match status" value="1"/>
</dbReference>
<comment type="similarity">
    <text evidence="1">Belongs to the peptidase M43B family.</text>
</comment>
<keyword evidence="2" id="KW-0645">Protease</keyword>
<keyword evidence="7" id="KW-0482">Metalloprotease</keyword>
<dbReference type="MEROPS" id="M43.007"/>
<dbReference type="InterPro" id="IPR013783">
    <property type="entry name" value="Ig-like_fold"/>
</dbReference>
<evidence type="ECO:0000313" key="11">
    <source>
        <dbReference type="Proteomes" id="UP000013047"/>
    </source>
</evidence>
<evidence type="ECO:0000259" key="9">
    <source>
        <dbReference type="Pfam" id="PF05572"/>
    </source>
</evidence>
<dbReference type="EMBL" id="AMXF01000029">
    <property type="protein sequence ID" value="ENO97872.1"/>
    <property type="molecule type" value="Genomic_DNA"/>
</dbReference>
<comment type="caution">
    <text evidence="10">The sequence shown here is derived from an EMBL/GenBank/DDBJ whole genome shotgun (WGS) entry which is preliminary data.</text>
</comment>
<evidence type="ECO:0000256" key="7">
    <source>
        <dbReference type="ARBA" id="ARBA00023049"/>
    </source>
</evidence>
<evidence type="ECO:0000256" key="8">
    <source>
        <dbReference type="ARBA" id="ARBA00023157"/>
    </source>
</evidence>
<dbReference type="PANTHER" id="PTHR47466">
    <property type="match status" value="1"/>
</dbReference>
<evidence type="ECO:0000256" key="3">
    <source>
        <dbReference type="ARBA" id="ARBA00022723"/>
    </source>
</evidence>
<keyword evidence="8" id="KW-1015">Disulfide bond</keyword>
<dbReference type="InterPro" id="IPR024079">
    <property type="entry name" value="MetalloPept_cat_dom_sf"/>
</dbReference>
<dbReference type="GO" id="GO:0008237">
    <property type="term" value="F:metallopeptidase activity"/>
    <property type="evidence" value="ECO:0007669"/>
    <property type="project" value="UniProtKB-KW"/>
</dbReference>
<dbReference type="Proteomes" id="UP000013047">
    <property type="component" value="Unassembled WGS sequence"/>
</dbReference>
<dbReference type="CDD" id="cd04275">
    <property type="entry name" value="ZnMc_pappalysin_like"/>
    <property type="match status" value="1"/>
</dbReference>
<evidence type="ECO:0000313" key="10">
    <source>
        <dbReference type="EMBL" id="ENO97872.1"/>
    </source>
</evidence>
<dbReference type="AlphaFoldDB" id="N6ZTS9"/>
<keyword evidence="4" id="KW-0732">Signal</keyword>
<dbReference type="OrthoDB" id="6278496at2"/>
<keyword evidence="5" id="KW-0378">Hydrolase</keyword>
<sequence>MARTKDKEPSEQRRHRTCATMEEHRRLAHLYPEYRRRRREIELETRQFIARYAAEGLRTGVVRIPVVVHVVWNTAAQNVSDAQIQSQIDVLNADFRRTNADAASVPAHFSGVAADARIEFALAVRDPNCGATTGITRTNTATTGFTKATRNNVKSAATGGADPWPSDRYLNMWVANFTDDLLGFATFPGGPAALDGFVVDTQAFGTMGTASAPFNLDRTATHEIGHWLNLIHIWGDDTALPDQCSGTDMCADTPNQADETYGNPAGIRVSCGNGPNGDMYMNYMDYTDDAGMFMFSQDQVTRMNATLMVARTGLLASDGLVPVSGGSPAPDLWMQDNADDVGAEPDASTNPMWISDDIWVRNVADGLANQDHQNPNGEQTNYVYVRVRNRGCAGAAAQSGTLRLYWAKASSSLSWPAPWDGSVASPALMGGLVGSQAVSVNGGDTEIVEFTWTPPDPSDYAAFGADKAHFCLLARIETSATAPFGMSFAETANLYANVQNNNNIVWKNISIVDTDGDGARYADVVIGRFTRERRATRLLLRTPKRRGFSLFDWGHLLVEFRGEALLEWVKEGVKGDGFERLQDGRLFITRSGAEIVGPPLKAGSFGTVHVQFVPDGRRPTGAQVFELDMIELDAKGRAIGGQRLLLKTGASRHRHCCTHDKGSFDGVSWTPKSHCRCGCGC</sequence>
<feature type="domain" description="Peptidase M43 pregnancy-associated plasma-A" evidence="9">
    <location>
        <begin position="162"/>
        <end position="307"/>
    </location>
</feature>
<keyword evidence="11" id="KW-1185">Reference proteome</keyword>
<evidence type="ECO:0000256" key="4">
    <source>
        <dbReference type="ARBA" id="ARBA00022729"/>
    </source>
</evidence>
<accession>N6ZTS9</accession>
<proteinExistence type="inferred from homology"/>
<protein>
    <recommendedName>
        <fullName evidence="9">Peptidase M43 pregnancy-associated plasma-A domain-containing protein</fullName>
    </recommendedName>
</protein>
<reference evidence="10 11" key="1">
    <citation type="submission" date="2012-09" db="EMBL/GenBank/DDBJ databases">
        <title>Draft Genome Sequences of 6 Strains from Genus Thauera.</title>
        <authorList>
            <person name="Liu B."/>
            <person name="Shapleigh J.P."/>
            <person name="Frostegard A.H."/>
        </authorList>
    </citation>
    <scope>NUCLEOTIDE SEQUENCE [LARGE SCALE GENOMIC DNA]</scope>
    <source>
        <strain evidence="10 11">B4P</strain>
    </source>
</reference>
<dbReference type="PANTHER" id="PTHR47466:SF1">
    <property type="entry name" value="METALLOPROTEASE MEP1 (AFU_ORTHOLOGUE AFUA_1G07730)-RELATED"/>
    <property type="match status" value="1"/>
</dbReference>
<name>N6ZTS9_9RHOO</name>
<dbReference type="Gene3D" id="3.40.390.10">
    <property type="entry name" value="Collagenase (Catalytic Domain)"/>
    <property type="match status" value="1"/>
</dbReference>
<dbReference type="SUPFAM" id="SSF55486">
    <property type="entry name" value="Metalloproteases ('zincins'), catalytic domain"/>
    <property type="match status" value="1"/>
</dbReference>
<dbReference type="InterPro" id="IPR008754">
    <property type="entry name" value="Peptidase_M43"/>
</dbReference>
<dbReference type="GO" id="GO:0006508">
    <property type="term" value="P:proteolysis"/>
    <property type="evidence" value="ECO:0007669"/>
    <property type="project" value="UniProtKB-KW"/>
</dbReference>
<dbReference type="GO" id="GO:0046872">
    <property type="term" value="F:metal ion binding"/>
    <property type="evidence" value="ECO:0007669"/>
    <property type="project" value="UniProtKB-KW"/>
</dbReference>